<name>A0AAN7L1S2_9MYRT</name>
<organism evidence="2 3">
    <name type="scientific">Trapa incisa</name>
    <dbReference type="NCBI Taxonomy" id="236973"/>
    <lineage>
        <taxon>Eukaryota</taxon>
        <taxon>Viridiplantae</taxon>
        <taxon>Streptophyta</taxon>
        <taxon>Embryophyta</taxon>
        <taxon>Tracheophyta</taxon>
        <taxon>Spermatophyta</taxon>
        <taxon>Magnoliopsida</taxon>
        <taxon>eudicotyledons</taxon>
        <taxon>Gunneridae</taxon>
        <taxon>Pentapetalae</taxon>
        <taxon>rosids</taxon>
        <taxon>malvids</taxon>
        <taxon>Myrtales</taxon>
        <taxon>Lythraceae</taxon>
        <taxon>Trapa</taxon>
    </lineage>
</organism>
<dbReference type="EMBL" id="JAXIOK010000001">
    <property type="protein sequence ID" value="KAK4780643.1"/>
    <property type="molecule type" value="Genomic_DNA"/>
</dbReference>
<evidence type="ECO:0000256" key="1">
    <source>
        <dbReference type="SAM" id="Phobius"/>
    </source>
</evidence>
<keyword evidence="3" id="KW-1185">Reference proteome</keyword>
<proteinExistence type="predicted"/>
<dbReference type="Proteomes" id="UP001345219">
    <property type="component" value="Chromosome 13"/>
</dbReference>
<gene>
    <name evidence="2" type="ORF">SAY87_016749</name>
</gene>
<keyword evidence="1" id="KW-0812">Transmembrane</keyword>
<sequence>MHIYPAKILRGKLEKLSKQLVKLVGVQFLPAAAMCGLGLGLGGPLRVVLNKSKKFRGKIIILKKFEEFNHDVARSFPLTHFSPTHGSPSSSSLVLLCISYITEEF</sequence>
<evidence type="ECO:0000313" key="3">
    <source>
        <dbReference type="Proteomes" id="UP001345219"/>
    </source>
</evidence>
<evidence type="ECO:0000313" key="2">
    <source>
        <dbReference type="EMBL" id="KAK4780643.1"/>
    </source>
</evidence>
<keyword evidence="1" id="KW-1133">Transmembrane helix</keyword>
<protein>
    <submittedName>
        <fullName evidence="2">Uncharacterized protein</fullName>
    </submittedName>
</protein>
<accession>A0AAN7L1S2</accession>
<keyword evidence="1" id="KW-0472">Membrane</keyword>
<feature type="transmembrane region" description="Helical" evidence="1">
    <location>
        <begin position="28"/>
        <end position="49"/>
    </location>
</feature>
<comment type="caution">
    <text evidence="2">The sequence shown here is derived from an EMBL/GenBank/DDBJ whole genome shotgun (WGS) entry which is preliminary data.</text>
</comment>
<dbReference type="AlphaFoldDB" id="A0AAN7L1S2"/>
<reference evidence="2 3" key="1">
    <citation type="journal article" date="2023" name="Hortic Res">
        <title>Pangenome of water caltrop reveals structural variations and asymmetric subgenome divergence after allopolyploidization.</title>
        <authorList>
            <person name="Zhang X."/>
            <person name="Chen Y."/>
            <person name="Wang L."/>
            <person name="Yuan Y."/>
            <person name="Fang M."/>
            <person name="Shi L."/>
            <person name="Lu R."/>
            <person name="Comes H.P."/>
            <person name="Ma Y."/>
            <person name="Chen Y."/>
            <person name="Huang G."/>
            <person name="Zhou Y."/>
            <person name="Zheng Z."/>
            <person name="Qiu Y."/>
        </authorList>
    </citation>
    <scope>NUCLEOTIDE SEQUENCE [LARGE SCALE GENOMIC DNA]</scope>
    <source>
        <tissue evidence="2">Roots</tissue>
    </source>
</reference>